<protein>
    <submittedName>
        <fullName evidence="1">Uncharacterized protein</fullName>
    </submittedName>
</protein>
<sequence length="194" mass="20686">MPTRPNPTILSAIDSAVLARIVGEVIARLKASQSVVVESKIIDAKTIGQYAVGATITIAARAIVTPAAKDEAKQRNITITRDAVITQESIGKPSCSVKIMDSDHQRAESVEAQLVRRGINLAAASVVLSDAPALEVASQFGSGKRAVMIGSLDDVNRFGREVDPQVWVLDMKRLNLIAAVNVISAITRFRSVSK</sequence>
<evidence type="ECO:0000313" key="1">
    <source>
        <dbReference type="EMBL" id="TWU56198.1"/>
    </source>
</evidence>
<dbReference type="RefSeq" id="WP_146534229.1">
    <property type="nucleotide sequence ID" value="NZ_SJPX01000002.1"/>
</dbReference>
<comment type="caution">
    <text evidence="1">The sequence shown here is derived from an EMBL/GenBank/DDBJ whole genome shotgun (WGS) entry which is preliminary data.</text>
</comment>
<reference evidence="1 2" key="1">
    <citation type="submission" date="2019-02" db="EMBL/GenBank/DDBJ databases">
        <title>Deep-cultivation of Planctomycetes and their phenomic and genomic characterization uncovers novel biology.</title>
        <authorList>
            <person name="Wiegand S."/>
            <person name="Jogler M."/>
            <person name="Boedeker C."/>
            <person name="Pinto D."/>
            <person name="Vollmers J."/>
            <person name="Rivas-Marin E."/>
            <person name="Kohn T."/>
            <person name="Peeters S.H."/>
            <person name="Heuer A."/>
            <person name="Rast P."/>
            <person name="Oberbeckmann S."/>
            <person name="Bunk B."/>
            <person name="Jeske O."/>
            <person name="Meyerdierks A."/>
            <person name="Storesund J.E."/>
            <person name="Kallscheuer N."/>
            <person name="Luecker S."/>
            <person name="Lage O.M."/>
            <person name="Pohl T."/>
            <person name="Merkel B.J."/>
            <person name="Hornburger P."/>
            <person name="Mueller R.-W."/>
            <person name="Bruemmer F."/>
            <person name="Labrenz M."/>
            <person name="Spormann A.M."/>
            <person name="Op Den Camp H."/>
            <person name="Overmann J."/>
            <person name="Amann R."/>
            <person name="Jetten M.S.M."/>
            <person name="Mascher T."/>
            <person name="Medema M.H."/>
            <person name="Devos D.P."/>
            <person name="Kaster A.-K."/>
            <person name="Ovreas L."/>
            <person name="Rohde M."/>
            <person name="Galperin M.Y."/>
            <person name="Jogler C."/>
        </authorList>
    </citation>
    <scope>NUCLEOTIDE SEQUENCE [LARGE SCALE GENOMIC DNA]</scope>
    <source>
        <strain evidence="1 2">Poly59</strain>
    </source>
</reference>
<evidence type="ECO:0000313" key="2">
    <source>
        <dbReference type="Proteomes" id="UP000317977"/>
    </source>
</evidence>
<organism evidence="1 2">
    <name type="scientific">Rubripirellula reticaptiva</name>
    <dbReference type="NCBI Taxonomy" id="2528013"/>
    <lineage>
        <taxon>Bacteria</taxon>
        <taxon>Pseudomonadati</taxon>
        <taxon>Planctomycetota</taxon>
        <taxon>Planctomycetia</taxon>
        <taxon>Pirellulales</taxon>
        <taxon>Pirellulaceae</taxon>
        <taxon>Rubripirellula</taxon>
    </lineage>
</organism>
<keyword evidence="2" id="KW-1185">Reference proteome</keyword>
<dbReference type="OrthoDB" id="267670at2"/>
<gene>
    <name evidence="1" type="ORF">Poly59_25020</name>
</gene>
<dbReference type="EMBL" id="SJPX01000002">
    <property type="protein sequence ID" value="TWU56198.1"/>
    <property type="molecule type" value="Genomic_DNA"/>
</dbReference>
<proteinExistence type="predicted"/>
<accession>A0A5C6F4C1</accession>
<dbReference type="AlphaFoldDB" id="A0A5C6F4C1"/>
<dbReference type="Proteomes" id="UP000317977">
    <property type="component" value="Unassembled WGS sequence"/>
</dbReference>
<name>A0A5C6F4C1_9BACT</name>